<gene>
    <name evidence="3" type="ORF">HMPREF9460_02411</name>
</gene>
<accession>A0A096DBN1</accession>
<dbReference type="InterPro" id="IPR005835">
    <property type="entry name" value="NTP_transferase_dom"/>
</dbReference>
<dbReference type="PANTHER" id="PTHR43523">
    <property type="entry name" value="GLUCOSE-1-PHOSPHATE ADENYLYLTRANSFERASE-RELATED"/>
    <property type="match status" value="1"/>
</dbReference>
<evidence type="ECO:0000313" key="4">
    <source>
        <dbReference type="Proteomes" id="UP000029585"/>
    </source>
</evidence>
<dbReference type="Proteomes" id="UP000029585">
    <property type="component" value="Unassembled WGS sequence"/>
</dbReference>
<dbReference type="GO" id="GO:0005978">
    <property type="term" value="P:glycogen biosynthetic process"/>
    <property type="evidence" value="ECO:0007669"/>
    <property type="project" value="InterPro"/>
</dbReference>
<evidence type="ECO:0000256" key="1">
    <source>
        <dbReference type="ARBA" id="ARBA00010443"/>
    </source>
</evidence>
<protein>
    <recommendedName>
        <fullName evidence="2">Nucleotidyl transferase domain-containing protein</fullName>
    </recommendedName>
</protein>
<proteinExistence type="inferred from homology"/>
<dbReference type="InterPro" id="IPR011831">
    <property type="entry name" value="ADP-Glc_PPase"/>
</dbReference>
<dbReference type="eggNOG" id="COG0448">
    <property type="taxonomic scope" value="Bacteria"/>
</dbReference>
<keyword evidence="4" id="KW-1185">Reference proteome</keyword>
<dbReference type="PANTHER" id="PTHR43523:SF6">
    <property type="entry name" value="GLYCOGEN BIOSYNTHESIS PROTEIN GLGD"/>
    <property type="match status" value="1"/>
</dbReference>
<name>A0A096DBN1_FLAPL</name>
<dbReference type="InterPro" id="IPR029044">
    <property type="entry name" value="Nucleotide-diphossugar_trans"/>
</dbReference>
<dbReference type="Gene3D" id="3.90.550.10">
    <property type="entry name" value="Spore Coat Polysaccharide Biosynthesis Protein SpsA, Chain A"/>
    <property type="match status" value="1"/>
</dbReference>
<dbReference type="PATRIC" id="fig|742738.3.peg.2476"/>
<sequence>MMNKLHGIIFAYLSNPDLRELTQHRNTCSIPYGGRYRVIDFMLSNMVNTGVSDVGLIVHANYQSLLDHVGSGKDWDLSRKHGGLRILPPSATRAGGRASTGAAWTPWRAFAPICSTSGRTTWCWLEVIWR</sequence>
<dbReference type="RefSeq" id="WP_242848630.1">
    <property type="nucleotide sequence ID" value="NZ_KN174163.1"/>
</dbReference>
<comment type="similarity">
    <text evidence="1">Belongs to the bacterial/plant glucose-1-phosphate adenylyltransferase family.</text>
</comment>
<feature type="domain" description="Nucleotidyl transferase" evidence="2">
    <location>
        <begin position="18"/>
        <end position="76"/>
    </location>
</feature>
<dbReference type="SUPFAM" id="SSF53448">
    <property type="entry name" value="Nucleotide-diphospho-sugar transferases"/>
    <property type="match status" value="1"/>
</dbReference>
<dbReference type="HOGENOM" id="CLU_1934392_0_0_9"/>
<dbReference type="EMBL" id="ADLO01000074">
    <property type="protein sequence ID" value="KGF54919.1"/>
    <property type="molecule type" value="Genomic_DNA"/>
</dbReference>
<comment type="caution">
    <text evidence="3">The sequence shown here is derived from an EMBL/GenBank/DDBJ whole genome shotgun (WGS) entry which is preliminary data.</text>
</comment>
<evidence type="ECO:0000313" key="3">
    <source>
        <dbReference type="EMBL" id="KGF54919.1"/>
    </source>
</evidence>
<reference evidence="3 4" key="1">
    <citation type="submission" date="2011-08" db="EMBL/GenBank/DDBJ databases">
        <title>The Genome Sequence of Clostridium orbiscindens 1_3_50AFAA.</title>
        <authorList>
            <consortium name="The Broad Institute Genome Sequencing Platform"/>
            <person name="Earl A."/>
            <person name="Ward D."/>
            <person name="Feldgarden M."/>
            <person name="Gevers D."/>
            <person name="Daigneault M."/>
            <person name="Strauss J."/>
            <person name="Allen-Vercoe E."/>
            <person name="Young S.K."/>
            <person name="Zeng Q."/>
            <person name="Gargeya S."/>
            <person name="Fitzgerald M."/>
            <person name="Haas B."/>
            <person name="Abouelleil A."/>
            <person name="Alvarado L."/>
            <person name="Arachchi H.M."/>
            <person name="Berlin A."/>
            <person name="Brown A."/>
            <person name="Chapman S.B."/>
            <person name="Chen Z."/>
            <person name="Dunbar C."/>
            <person name="Freedman E."/>
            <person name="Gearin G."/>
            <person name="Gellesch M."/>
            <person name="Goldberg J."/>
            <person name="Griggs A."/>
            <person name="Gujja S."/>
            <person name="Heiman D."/>
            <person name="Howarth C."/>
            <person name="Larson L."/>
            <person name="Lui A."/>
            <person name="MacDonald P.J.P."/>
            <person name="Montmayeur A."/>
            <person name="Murphy C."/>
            <person name="Neiman D."/>
            <person name="Pearson M."/>
            <person name="Priest M."/>
            <person name="Roberts A."/>
            <person name="Saif S."/>
            <person name="Shea T."/>
            <person name="Shenoy N."/>
            <person name="Sisk P."/>
            <person name="Stolte C."/>
            <person name="Sykes S."/>
            <person name="Wortman J."/>
            <person name="Nusbaum C."/>
            <person name="Birren B."/>
        </authorList>
    </citation>
    <scope>NUCLEOTIDE SEQUENCE [LARGE SCALE GENOMIC DNA]</scope>
    <source>
        <strain evidence="3 4">1_3_50AFAA</strain>
    </source>
</reference>
<dbReference type="GO" id="GO:0008878">
    <property type="term" value="F:glucose-1-phosphate adenylyltransferase activity"/>
    <property type="evidence" value="ECO:0007669"/>
    <property type="project" value="InterPro"/>
</dbReference>
<organism evidence="3 4">
    <name type="scientific">Flavonifractor plautii 1_3_50AFAA</name>
    <dbReference type="NCBI Taxonomy" id="742738"/>
    <lineage>
        <taxon>Bacteria</taxon>
        <taxon>Bacillati</taxon>
        <taxon>Bacillota</taxon>
        <taxon>Clostridia</taxon>
        <taxon>Eubacteriales</taxon>
        <taxon>Oscillospiraceae</taxon>
        <taxon>Flavonifractor</taxon>
    </lineage>
</organism>
<dbReference type="Pfam" id="PF00483">
    <property type="entry name" value="NTP_transferase"/>
    <property type="match status" value="1"/>
</dbReference>
<evidence type="ECO:0000259" key="2">
    <source>
        <dbReference type="Pfam" id="PF00483"/>
    </source>
</evidence>
<dbReference type="AlphaFoldDB" id="A0A096DBN1"/>